<dbReference type="PANTHER" id="PTHR30222">
    <property type="entry name" value="SPERMIDINE/PUTRESCINE-BINDING PERIPLASMIC PROTEIN"/>
    <property type="match status" value="1"/>
</dbReference>
<keyword evidence="4" id="KW-0574">Periplasm</keyword>
<keyword evidence="2" id="KW-0813">Transport</keyword>
<dbReference type="InterPro" id="IPR006311">
    <property type="entry name" value="TAT_signal"/>
</dbReference>
<comment type="subcellular location">
    <subcellularLocation>
        <location evidence="1">Periplasm</location>
    </subcellularLocation>
</comment>
<sequence>MAPQNDPVDPRLFARLASNRTSRRRFIGGSAAAAAAAVFGSGFLAACSKDESSTTAAPTQNESLLRVSNWPLYMADGFVAAFQTASGLTVDYKEDYNDNEQWFAKVKEPLSRKQDIGADLVVPTEFMAARIKGLNWLNEISEEGVPNRANLRPDLMDSKVDPGRKYTAPYMTGMVGLAYNKAATGRDIRGIDDLWDPAFKGRVSLFSDSQDGLGMIMQSQGNSIEEPTTEGVKKAVDLVREQKEKGQIRRFTGNDYADDLAAGNIAIAQAYSGDVVQLQADNPDLQFIVPESGGDWFIDTMTIPYTSQNQKGAEEWINYIYDRANYAKLVAFVQYVPVLSDMTDEIAKIDPAVASNPLINPPADMQKNLKSWAALTDEQTQEFNTLYAAVTGG</sequence>
<dbReference type="InterPro" id="IPR019546">
    <property type="entry name" value="TAT_signal_bac_arc"/>
</dbReference>
<dbReference type="CDD" id="cd13590">
    <property type="entry name" value="PBP2_PotD_PotF_like"/>
    <property type="match status" value="1"/>
</dbReference>
<dbReference type="InterPro" id="IPR006059">
    <property type="entry name" value="SBP"/>
</dbReference>
<dbReference type="PRINTS" id="PR00909">
    <property type="entry name" value="SPERMDNBNDNG"/>
</dbReference>
<evidence type="ECO:0000313" key="6">
    <source>
        <dbReference type="Proteomes" id="UP001651690"/>
    </source>
</evidence>
<name>A0ABT1MA19_9MYCO</name>
<accession>A0ABT1MA19</accession>
<evidence type="ECO:0000256" key="3">
    <source>
        <dbReference type="ARBA" id="ARBA00022729"/>
    </source>
</evidence>
<evidence type="ECO:0000256" key="1">
    <source>
        <dbReference type="ARBA" id="ARBA00004418"/>
    </source>
</evidence>
<gene>
    <name evidence="5" type="ORF">NM203_27780</name>
</gene>
<keyword evidence="6" id="KW-1185">Reference proteome</keyword>
<evidence type="ECO:0000313" key="5">
    <source>
        <dbReference type="EMBL" id="MCP9275991.1"/>
    </source>
</evidence>
<dbReference type="PANTHER" id="PTHR30222:SF17">
    <property type="entry name" value="SPERMIDINE_PUTRESCINE-BINDING PERIPLASMIC PROTEIN"/>
    <property type="match status" value="1"/>
</dbReference>
<dbReference type="Pfam" id="PF13416">
    <property type="entry name" value="SBP_bac_8"/>
    <property type="match status" value="1"/>
</dbReference>
<evidence type="ECO:0000256" key="4">
    <source>
        <dbReference type="ARBA" id="ARBA00022764"/>
    </source>
</evidence>
<dbReference type="NCBIfam" id="TIGR01409">
    <property type="entry name" value="TAT_signal_seq"/>
    <property type="match status" value="1"/>
</dbReference>
<dbReference type="RefSeq" id="WP_255063848.1">
    <property type="nucleotide sequence ID" value="NZ_JANDBD010000014.1"/>
</dbReference>
<organism evidence="5 6">
    <name type="scientific">Mycolicibacterium arenosum</name>
    <dbReference type="NCBI Taxonomy" id="2952157"/>
    <lineage>
        <taxon>Bacteria</taxon>
        <taxon>Bacillati</taxon>
        <taxon>Actinomycetota</taxon>
        <taxon>Actinomycetes</taxon>
        <taxon>Mycobacteriales</taxon>
        <taxon>Mycobacteriaceae</taxon>
        <taxon>Mycolicibacterium</taxon>
    </lineage>
</organism>
<protein>
    <submittedName>
        <fullName evidence="5">Spermidine/putrescine ABC transporter substrate-binding protein</fullName>
    </submittedName>
</protein>
<dbReference type="EMBL" id="JANDBD010000014">
    <property type="protein sequence ID" value="MCP9275991.1"/>
    <property type="molecule type" value="Genomic_DNA"/>
</dbReference>
<dbReference type="PROSITE" id="PS51318">
    <property type="entry name" value="TAT"/>
    <property type="match status" value="1"/>
</dbReference>
<proteinExistence type="predicted"/>
<reference evidence="5 6" key="1">
    <citation type="submission" date="2022-06" db="EMBL/GenBank/DDBJ databases">
        <title>Mycolicibacterium sp. CAU 1645 isolated from seawater.</title>
        <authorList>
            <person name="Kim W."/>
        </authorList>
    </citation>
    <scope>NUCLEOTIDE SEQUENCE [LARGE SCALE GENOMIC DNA]</scope>
    <source>
        <strain evidence="5 6">CAU 1645</strain>
    </source>
</reference>
<comment type="caution">
    <text evidence="5">The sequence shown here is derived from an EMBL/GenBank/DDBJ whole genome shotgun (WGS) entry which is preliminary data.</text>
</comment>
<keyword evidence="3" id="KW-0732">Signal</keyword>
<dbReference type="SUPFAM" id="SSF53850">
    <property type="entry name" value="Periplasmic binding protein-like II"/>
    <property type="match status" value="1"/>
</dbReference>
<evidence type="ECO:0000256" key="2">
    <source>
        <dbReference type="ARBA" id="ARBA00022448"/>
    </source>
</evidence>
<dbReference type="Gene3D" id="3.40.190.10">
    <property type="entry name" value="Periplasmic binding protein-like II"/>
    <property type="match status" value="2"/>
</dbReference>
<dbReference type="Proteomes" id="UP001651690">
    <property type="component" value="Unassembled WGS sequence"/>
</dbReference>
<dbReference type="InterPro" id="IPR001188">
    <property type="entry name" value="Sperm_putr-bd"/>
</dbReference>